<feature type="transmembrane region" description="Helical" evidence="2">
    <location>
        <begin position="42"/>
        <end position="63"/>
    </location>
</feature>
<feature type="compositionally biased region" description="Basic and acidic residues" evidence="1">
    <location>
        <begin position="13"/>
        <end position="27"/>
    </location>
</feature>
<sequence>MPSAMSRPEPVADVEHGTRKRSRSSDRGFLDSNGPVAKAGRCFTLCQIIFLIAILVIFIIVIIEAVKIKNDVEEKVRFISAQVGEVAADVKVKCFYRPYLGVALGVLDASGNKPAVGDKVGAAVKGAVSAVESGGQGAVATITSAFGAIPSAIGNIPNPFDKRDE</sequence>
<dbReference type="EMBL" id="JADGJD010000155">
    <property type="protein sequence ID" value="KAJ3054150.1"/>
    <property type="molecule type" value="Genomic_DNA"/>
</dbReference>
<evidence type="ECO:0000313" key="3">
    <source>
        <dbReference type="EMBL" id="KAJ3054150.1"/>
    </source>
</evidence>
<keyword evidence="4" id="KW-1185">Reference proteome</keyword>
<comment type="caution">
    <text evidence="3">The sequence shown here is derived from an EMBL/GenBank/DDBJ whole genome shotgun (WGS) entry which is preliminary data.</text>
</comment>
<organism evidence="3 4">
    <name type="scientific">Rhizophlyctis rosea</name>
    <dbReference type="NCBI Taxonomy" id="64517"/>
    <lineage>
        <taxon>Eukaryota</taxon>
        <taxon>Fungi</taxon>
        <taxon>Fungi incertae sedis</taxon>
        <taxon>Chytridiomycota</taxon>
        <taxon>Chytridiomycota incertae sedis</taxon>
        <taxon>Chytridiomycetes</taxon>
        <taxon>Rhizophlyctidales</taxon>
        <taxon>Rhizophlyctidaceae</taxon>
        <taxon>Rhizophlyctis</taxon>
    </lineage>
</organism>
<feature type="region of interest" description="Disordered" evidence="1">
    <location>
        <begin position="1"/>
        <end position="27"/>
    </location>
</feature>
<protein>
    <submittedName>
        <fullName evidence="3">Uncharacterized protein</fullName>
    </submittedName>
</protein>
<evidence type="ECO:0000256" key="1">
    <source>
        <dbReference type="SAM" id="MobiDB-lite"/>
    </source>
</evidence>
<dbReference type="AlphaFoldDB" id="A0AAD5SIG3"/>
<dbReference type="Proteomes" id="UP001212841">
    <property type="component" value="Unassembled WGS sequence"/>
</dbReference>
<proteinExistence type="predicted"/>
<reference evidence="3" key="1">
    <citation type="submission" date="2020-05" db="EMBL/GenBank/DDBJ databases">
        <title>Phylogenomic resolution of chytrid fungi.</title>
        <authorList>
            <person name="Stajich J.E."/>
            <person name="Amses K."/>
            <person name="Simmons R."/>
            <person name="Seto K."/>
            <person name="Myers J."/>
            <person name="Bonds A."/>
            <person name="Quandt C.A."/>
            <person name="Barry K."/>
            <person name="Liu P."/>
            <person name="Grigoriev I."/>
            <person name="Longcore J.E."/>
            <person name="James T.Y."/>
        </authorList>
    </citation>
    <scope>NUCLEOTIDE SEQUENCE</scope>
    <source>
        <strain evidence="3">JEL0318</strain>
    </source>
</reference>
<evidence type="ECO:0000256" key="2">
    <source>
        <dbReference type="SAM" id="Phobius"/>
    </source>
</evidence>
<gene>
    <name evidence="3" type="ORF">HK097_002530</name>
</gene>
<accession>A0AAD5SIG3</accession>
<keyword evidence="2" id="KW-0812">Transmembrane</keyword>
<keyword evidence="2" id="KW-1133">Transmembrane helix</keyword>
<keyword evidence="2" id="KW-0472">Membrane</keyword>
<name>A0AAD5SIG3_9FUNG</name>
<evidence type="ECO:0000313" key="4">
    <source>
        <dbReference type="Proteomes" id="UP001212841"/>
    </source>
</evidence>